<dbReference type="EMBL" id="PXXU01000078">
    <property type="protein sequence ID" value="PSJ16056.1"/>
    <property type="molecule type" value="Genomic_DNA"/>
</dbReference>
<accession>A0A2P7NRE4</accession>
<sequence length="234" mass="26623">MAINFNNLQHVLTLPAPRHHIVQVCENEISQADILTDFIKDGLLKGEAVIVIVNIVLRKTIISKLSLAGLHLQNFKDNSQIKFLDTDFLISSLFIDGAIEKQTFHKLCALPLYEAQLKFRKARAFGDLVDVLWKNGQQVAALMLEEMFNNLYNREKVAILCIYLLNSLDSNNLEGALERICKYHTHSIPIIPSHSLLDRTILREFVSAWVNVCNKLTKFHSNKSTNKVDIIDLT</sequence>
<gene>
    <name evidence="2" type="ORF">C7H79_15595</name>
</gene>
<dbReference type="OrthoDB" id="9782655at2"/>
<comment type="caution">
    <text evidence="2">The sequence shown here is derived from an EMBL/GenBank/DDBJ whole genome shotgun (WGS) entry which is preliminary data.</text>
</comment>
<proteinExistence type="predicted"/>
<name>A0A2P7NRE4_9PROT</name>
<dbReference type="Proteomes" id="UP000241912">
    <property type="component" value="Unassembled WGS sequence"/>
</dbReference>
<evidence type="ECO:0000259" key="1">
    <source>
        <dbReference type="Pfam" id="PF14417"/>
    </source>
</evidence>
<evidence type="ECO:0000313" key="3">
    <source>
        <dbReference type="Proteomes" id="UP000241912"/>
    </source>
</evidence>
<feature type="domain" description="MEDS" evidence="1">
    <location>
        <begin position="20"/>
        <end position="177"/>
    </location>
</feature>
<evidence type="ECO:0000313" key="2">
    <source>
        <dbReference type="EMBL" id="PSJ16056.1"/>
    </source>
</evidence>
<keyword evidence="3" id="KW-1185">Reference proteome</keyword>
<dbReference type="AlphaFoldDB" id="A0A2P7NRE4"/>
<protein>
    <recommendedName>
        <fullName evidence="1">MEDS domain-containing protein</fullName>
    </recommendedName>
</protein>
<reference evidence="2 3" key="1">
    <citation type="submission" date="2018-03" db="EMBL/GenBank/DDBJ databases">
        <title>Draft genome of Nitrosomonas supralitoralis APG5.</title>
        <authorList>
            <person name="Urakawa H."/>
            <person name="Lopez J.V."/>
        </authorList>
    </citation>
    <scope>NUCLEOTIDE SEQUENCE [LARGE SCALE GENOMIC DNA]</scope>
    <source>
        <strain evidence="2 3">APG5</strain>
    </source>
</reference>
<organism evidence="2 3">
    <name type="scientific">Nitrosomonas supralitoralis</name>
    <dbReference type="NCBI Taxonomy" id="2116706"/>
    <lineage>
        <taxon>Bacteria</taxon>
        <taxon>Pseudomonadati</taxon>
        <taxon>Pseudomonadota</taxon>
        <taxon>Betaproteobacteria</taxon>
        <taxon>Nitrosomonadales</taxon>
        <taxon>Nitrosomonadaceae</taxon>
        <taxon>Nitrosomonas</taxon>
    </lineage>
</organism>
<dbReference type="Pfam" id="PF14417">
    <property type="entry name" value="MEDS"/>
    <property type="match status" value="1"/>
</dbReference>
<dbReference type="InterPro" id="IPR025847">
    <property type="entry name" value="MEDS_domain"/>
</dbReference>
<dbReference type="RefSeq" id="WP_106708200.1">
    <property type="nucleotide sequence ID" value="NZ_PXXU01000078.1"/>
</dbReference>